<evidence type="ECO:0000259" key="2">
    <source>
        <dbReference type="Pfam" id="PF00076"/>
    </source>
</evidence>
<organism evidence="3 4">
    <name type="scientific">Rhizophagus clarus</name>
    <dbReference type="NCBI Taxonomy" id="94130"/>
    <lineage>
        <taxon>Eukaryota</taxon>
        <taxon>Fungi</taxon>
        <taxon>Fungi incertae sedis</taxon>
        <taxon>Mucoromycota</taxon>
        <taxon>Glomeromycotina</taxon>
        <taxon>Glomeromycetes</taxon>
        <taxon>Glomerales</taxon>
        <taxon>Glomeraceae</taxon>
        <taxon>Rhizophagus</taxon>
    </lineage>
</organism>
<comment type="caution">
    <text evidence="3">The sequence shown here is derived from an EMBL/GenBank/DDBJ whole genome shotgun (WGS) entry which is preliminary data.</text>
</comment>
<feature type="compositionally biased region" description="Low complexity" evidence="1">
    <location>
        <begin position="425"/>
        <end position="437"/>
    </location>
</feature>
<dbReference type="SUPFAM" id="SSF54928">
    <property type="entry name" value="RNA-binding domain, RBD"/>
    <property type="match status" value="1"/>
</dbReference>
<feature type="compositionally biased region" description="Polar residues" evidence="1">
    <location>
        <begin position="441"/>
        <end position="452"/>
    </location>
</feature>
<dbReference type="Gene3D" id="3.30.70.330">
    <property type="match status" value="1"/>
</dbReference>
<protein>
    <recommendedName>
        <fullName evidence="2">RRM domain-containing protein</fullName>
    </recommendedName>
</protein>
<feature type="compositionally biased region" description="Low complexity" evidence="1">
    <location>
        <begin position="599"/>
        <end position="614"/>
    </location>
</feature>
<reference evidence="3 4" key="1">
    <citation type="submission" date="2017-11" db="EMBL/GenBank/DDBJ databases">
        <title>The genome of Rhizophagus clarus HR1 reveals common genetic basis of auxotrophy among arbuscular mycorrhizal fungi.</title>
        <authorList>
            <person name="Kobayashi Y."/>
        </authorList>
    </citation>
    <scope>NUCLEOTIDE SEQUENCE [LARGE SCALE GENOMIC DNA]</scope>
    <source>
        <strain evidence="3 4">HR1</strain>
    </source>
</reference>
<dbReference type="InterPro" id="IPR000504">
    <property type="entry name" value="RRM_dom"/>
</dbReference>
<feature type="domain" description="RRM" evidence="2">
    <location>
        <begin position="294"/>
        <end position="348"/>
    </location>
</feature>
<feature type="region of interest" description="Disordered" evidence="1">
    <location>
        <begin position="379"/>
        <end position="485"/>
    </location>
</feature>
<gene>
    <name evidence="3" type="ORF">RclHR1_12650003</name>
</gene>
<feature type="region of interest" description="Disordered" evidence="1">
    <location>
        <begin position="599"/>
        <end position="618"/>
    </location>
</feature>
<dbReference type="InterPro" id="IPR012677">
    <property type="entry name" value="Nucleotide-bd_a/b_plait_sf"/>
</dbReference>
<evidence type="ECO:0000313" key="3">
    <source>
        <dbReference type="EMBL" id="GBB86210.1"/>
    </source>
</evidence>
<accession>A0A2Z6Q7R1</accession>
<name>A0A2Z6Q7R1_9GLOM</name>
<dbReference type="AlphaFoldDB" id="A0A2Z6Q7R1"/>
<keyword evidence="4" id="KW-1185">Reference proteome</keyword>
<proteinExistence type="predicted"/>
<dbReference type="Pfam" id="PF00076">
    <property type="entry name" value="RRM_1"/>
    <property type="match status" value="1"/>
</dbReference>
<sequence length="664" mass="72695">MPNNVARRGRSSFNSNSRKASRQERTISEQAMDEDVVTGPVADVEVEGPSSPSKENNTASTSLSSYPNMAAALSAPNDNVSDGLNATDDDPPVDQFLVQSPTFSIDRNDFQAAAAPNSAPDTLKTFTTNKALIDAVNNTFLETYESYTGKARMTGSGDAKCLVIHFQSKEARDACVGAAYQQFPDLVFHAHDPKQLRSDEDLRAIQVTDIIFFLSKDNIMSYFKKFDNIQSYRVYSRKNAKVQQARIVYDSALSITRFDTQWAVYCFSTCLRVTLCHYTVDQKSLRRAFVATLTQLPPNTKDIDLAPLTRDLGAKAVNVPLSLNSYKSKRWAYVTFNSQETMDAAMEQIIGFRGHTLQWNLSNNTNKLCHRCGKLGCAPNQCPSRQDRGRSRGRNPVAALKERFNINQPARSKARSRSGSRSRSRSQGPGNSQSPQAQKPLANTRSVSNPRQNRSRSNDKRDRSVSFSSVLCSPPPPSQPNQALTMSSHKAANILSLLKSLQQDMAEVRDHITALELNDRRMTRIEQHLSLSPPPPNIPATNQTSDMLIDAPALSDSFVERVPSRPAVSPVLTSLNHLSPTFTPTHPVEAPLHVSTDLSVNSSPSSASHVAPSSTQTRDEIQAINAKHSAIENKLDMLANSISGFIGSITSSSSSNSAGTAGSN</sequence>
<feature type="compositionally biased region" description="Basic residues" evidence="1">
    <location>
        <begin position="412"/>
        <end position="424"/>
    </location>
</feature>
<dbReference type="Proteomes" id="UP000247702">
    <property type="component" value="Unassembled WGS sequence"/>
</dbReference>
<dbReference type="InterPro" id="IPR035979">
    <property type="entry name" value="RBD_domain_sf"/>
</dbReference>
<dbReference type="EMBL" id="BEXD01000297">
    <property type="protein sequence ID" value="GBB86210.1"/>
    <property type="molecule type" value="Genomic_DNA"/>
</dbReference>
<feature type="compositionally biased region" description="Polar residues" evidence="1">
    <location>
        <begin position="50"/>
        <end position="63"/>
    </location>
</feature>
<evidence type="ECO:0000313" key="4">
    <source>
        <dbReference type="Proteomes" id="UP000247702"/>
    </source>
</evidence>
<feature type="region of interest" description="Disordered" evidence="1">
    <location>
        <begin position="1"/>
        <end position="63"/>
    </location>
</feature>
<evidence type="ECO:0000256" key="1">
    <source>
        <dbReference type="SAM" id="MobiDB-lite"/>
    </source>
</evidence>
<dbReference type="GO" id="GO:0003723">
    <property type="term" value="F:RNA binding"/>
    <property type="evidence" value="ECO:0007669"/>
    <property type="project" value="InterPro"/>
</dbReference>